<dbReference type="InterPro" id="IPR023352">
    <property type="entry name" value="MAPEG-like_dom_sf"/>
</dbReference>
<evidence type="ECO:0000256" key="3">
    <source>
        <dbReference type="ARBA" id="ARBA00022989"/>
    </source>
</evidence>
<comment type="caution">
    <text evidence="6">The sequence shown here is derived from an EMBL/GenBank/DDBJ whole genome shotgun (WGS) entry which is preliminary data.</text>
</comment>
<keyword evidence="7" id="KW-1185">Reference proteome</keyword>
<organism evidence="6 7">
    <name type="scientific">Sphingomonas yantingensis</name>
    <dbReference type="NCBI Taxonomy" id="1241761"/>
    <lineage>
        <taxon>Bacteria</taxon>
        <taxon>Pseudomonadati</taxon>
        <taxon>Pseudomonadota</taxon>
        <taxon>Alphaproteobacteria</taxon>
        <taxon>Sphingomonadales</taxon>
        <taxon>Sphingomonadaceae</taxon>
        <taxon>Sphingomonas</taxon>
    </lineage>
</organism>
<gene>
    <name evidence="6" type="ORF">FHR19_001101</name>
</gene>
<dbReference type="InterPro" id="IPR001129">
    <property type="entry name" value="Membr-assoc_MAPEG"/>
</dbReference>
<dbReference type="Pfam" id="PF01124">
    <property type="entry name" value="MAPEG"/>
    <property type="match status" value="1"/>
</dbReference>
<dbReference type="AlphaFoldDB" id="A0A7W9ANZ6"/>
<evidence type="ECO:0000256" key="5">
    <source>
        <dbReference type="SAM" id="Phobius"/>
    </source>
</evidence>
<feature type="transmembrane region" description="Helical" evidence="5">
    <location>
        <begin position="150"/>
        <end position="175"/>
    </location>
</feature>
<evidence type="ECO:0000256" key="2">
    <source>
        <dbReference type="ARBA" id="ARBA00022692"/>
    </source>
</evidence>
<reference evidence="6 7" key="1">
    <citation type="submission" date="2020-08" db="EMBL/GenBank/DDBJ databases">
        <title>Genomic Encyclopedia of Type Strains, Phase IV (KMG-IV): sequencing the most valuable type-strain genomes for metagenomic binning, comparative biology and taxonomic classification.</title>
        <authorList>
            <person name="Goeker M."/>
        </authorList>
    </citation>
    <scope>NUCLEOTIDE SEQUENCE [LARGE SCALE GENOMIC DNA]</scope>
    <source>
        <strain evidence="6 7">DSM 27244</strain>
    </source>
</reference>
<accession>A0A7W9ANZ6</accession>
<evidence type="ECO:0008006" key="8">
    <source>
        <dbReference type="Google" id="ProtNLM"/>
    </source>
</evidence>
<dbReference type="EMBL" id="JACIJJ010000001">
    <property type="protein sequence ID" value="MBB5697776.1"/>
    <property type="molecule type" value="Genomic_DNA"/>
</dbReference>
<evidence type="ECO:0000256" key="1">
    <source>
        <dbReference type="ARBA" id="ARBA00004370"/>
    </source>
</evidence>
<dbReference type="Proteomes" id="UP000557739">
    <property type="component" value="Unassembled WGS sequence"/>
</dbReference>
<dbReference type="GO" id="GO:0045055">
    <property type="term" value="P:regulated exocytosis"/>
    <property type="evidence" value="ECO:0007669"/>
    <property type="project" value="TreeGrafter"/>
</dbReference>
<name>A0A7W9ANZ6_9SPHN</name>
<keyword evidence="4 5" id="KW-0472">Membrane</keyword>
<keyword evidence="3 5" id="KW-1133">Transmembrane helix</keyword>
<proteinExistence type="predicted"/>
<dbReference type="SUPFAM" id="SSF161084">
    <property type="entry name" value="MAPEG domain-like"/>
    <property type="match status" value="1"/>
</dbReference>
<dbReference type="RefSeq" id="WP_184025344.1">
    <property type="nucleotide sequence ID" value="NZ_JACIJJ010000001.1"/>
</dbReference>
<evidence type="ECO:0000313" key="6">
    <source>
        <dbReference type="EMBL" id="MBB5697776.1"/>
    </source>
</evidence>
<feature type="transmembrane region" description="Helical" evidence="5">
    <location>
        <begin position="47"/>
        <end position="69"/>
    </location>
</feature>
<sequence length="176" mass="19316">MKRLRLTDDQLIVALGTSCAMLMSSATLNWASSIDYDAPILTFSERLQFVLRADLMVTLWLVAAIGNLARLRFFSQWDFGGAAGDGDSKHKVRANAVLQDTLEQVVPAVTAHLVLAATLNRIEMVVRGLIGLFVIGRLLFMLGYRHSATARFFGFVLTFYPSALTLLVCGLAMVFG</sequence>
<evidence type="ECO:0000256" key="4">
    <source>
        <dbReference type="ARBA" id="ARBA00023136"/>
    </source>
</evidence>
<dbReference type="GO" id="GO:0005765">
    <property type="term" value="C:lysosomal membrane"/>
    <property type="evidence" value="ECO:0007669"/>
    <property type="project" value="TreeGrafter"/>
</dbReference>
<evidence type="ECO:0000313" key="7">
    <source>
        <dbReference type="Proteomes" id="UP000557739"/>
    </source>
</evidence>
<feature type="transmembrane region" description="Helical" evidence="5">
    <location>
        <begin position="125"/>
        <end position="144"/>
    </location>
</feature>
<comment type="subcellular location">
    <subcellularLocation>
        <location evidence="1">Membrane</location>
    </subcellularLocation>
</comment>
<protein>
    <recommendedName>
        <fullName evidence="8">MAPEG family protein</fullName>
    </recommendedName>
</protein>
<dbReference type="PANTHER" id="PTHR31004">
    <property type="entry name" value="TRANSMEMBRANE PROTEIN 79"/>
    <property type="match status" value="1"/>
</dbReference>
<keyword evidence="2 5" id="KW-0812">Transmembrane</keyword>
<dbReference type="PANTHER" id="PTHR31004:SF1">
    <property type="entry name" value="TRANSMEMBRANE PROTEIN 79"/>
    <property type="match status" value="1"/>
</dbReference>
<dbReference type="Gene3D" id="1.20.120.550">
    <property type="entry name" value="Membrane associated eicosanoid/glutathione metabolism-like domain"/>
    <property type="match status" value="1"/>
</dbReference>